<feature type="domain" description="4Fe-4S ferredoxin-type" evidence="4">
    <location>
        <begin position="271"/>
        <end position="300"/>
    </location>
</feature>
<dbReference type="EMBL" id="FQZU01000053">
    <property type="protein sequence ID" value="SHL21121.1"/>
    <property type="molecule type" value="Genomic_DNA"/>
</dbReference>
<evidence type="ECO:0000313" key="5">
    <source>
        <dbReference type="EMBL" id="SHL21121.1"/>
    </source>
</evidence>
<gene>
    <name evidence="5" type="ORF">SAMN02745216_04820</name>
</gene>
<keyword evidence="3" id="KW-0411">Iron-sulfur</keyword>
<dbReference type="SUPFAM" id="SSF54862">
    <property type="entry name" value="4Fe-4S ferredoxins"/>
    <property type="match status" value="1"/>
</dbReference>
<dbReference type="InterPro" id="IPR017900">
    <property type="entry name" value="4Fe4S_Fe_S_CS"/>
</dbReference>
<name>A0A1M6YS24_9BACT</name>
<dbReference type="Proteomes" id="UP000183994">
    <property type="component" value="Unassembled WGS sequence"/>
</dbReference>
<proteinExistence type="predicted"/>
<accession>A0A1M6YS24</accession>
<feature type="domain" description="4Fe-4S ferredoxin-type" evidence="4">
    <location>
        <begin position="301"/>
        <end position="330"/>
    </location>
</feature>
<dbReference type="AlphaFoldDB" id="A0A1M6YS24"/>
<dbReference type="InterPro" id="IPR017896">
    <property type="entry name" value="4Fe4S_Fe-S-bd"/>
</dbReference>
<protein>
    <submittedName>
        <fullName evidence="5">4Fe-4S binding domain-containing protein</fullName>
    </submittedName>
</protein>
<dbReference type="PROSITE" id="PS00198">
    <property type="entry name" value="4FE4S_FER_1"/>
    <property type="match status" value="1"/>
</dbReference>
<evidence type="ECO:0000256" key="1">
    <source>
        <dbReference type="ARBA" id="ARBA00022723"/>
    </source>
</evidence>
<dbReference type="GO" id="GO:0046872">
    <property type="term" value="F:metal ion binding"/>
    <property type="evidence" value="ECO:0007669"/>
    <property type="project" value="UniProtKB-KW"/>
</dbReference>
<keyword evidence="6" id="KW-1185">Reference proteome</keyword>
<evidence type="ECO:0000259" key="4">
    <source>
        <dbReference type="PROSITE" id="PS51379"/>
    </source>
</evidence>
<evidence type="ECO:0000313" key="6">
    <source>
        <dbReference type="Proteomes" id="UP000183994"/>
    </source>
</evidence>
<dbReference type="RefSeq" id="WP_073478805.1">
    <property type="nucleotide sequence ID" value="NZ_FQZU01000053.1"/>
</dbReference>
<dbReference type="PROSITE" id="PS51379">
    <property type="entry name" value="4FE4S_FER_2"/>
    <property type="match status" value="2"/>
</dbReference>
<keyword evidence="1" id="KW-0479">Metal-binding</keyword>
<reference evidence="6" key="1">
    <citation type="submission" date="2016-11" db="EMBL/GenBank/DDBJ databases">
        <authorList>
            <person name="Varghese N."/>
            <person name="Submissions S."/>
        </authorList>
    </citation>
    <scope>NUCLEOTIDE SEQUENCE [LARGE SCALE GENOMIC DNA]</scope>
    <source>
        <strain evidence="6">DSM 16219</strain>
    </source>
</reference>
<dbReference type="OrthoDB" id="5488678at2"/>
<organism evidence="5 6">
    <name type="scientific">Desulfatibacillum alkenivorans DSM 16219</name>
    <dbReference type="NCBI Taxonomy" id="1121393"/>
    <lineage>
        <taxon>Bacteria</taxon>
        <taxon>Pseudomonadati</taxon>
        <taxon>Thermodesulfobacteriota</taxon>
        <taxon>Desulfobacteria</taxon>
        <taxon>Desulfobacterales</taxon>
        <taxon>Desulfatibacillaceae</taxon>
        <taxon>Desulfatibacillum</taxon>
    </lineage>
</organism>
<sequence>MSDDVYKKLAKVLDTLPNGFPATEDGLELKILKKIFEPDEADLFCDLRLKFESPEQIAERTGRPVEGLDEKLTAMWRRGQVMGIDFGEVRVFKMLPWVFGIFEFQIDRMDREFVELCHAYEPHFGKQFFETGPPLMHVAPVEKDIHADHISLHYQQISSIIEKGRSFAVSECICKKEMDMLDNPCKKLTEVCMAIAPVPGVFDGYHWGRPITREEAKELLVKTEESGLVHLSWNMQDGHFFICNCCGCCCGVLRSINDMGIPASKVVNSHFVAVIDPEECVACGVCADERCQVRAIEEGDDAYQVKPEACIGCGLCVSTCPSEAISLIRKPEEECEIPPANEDAWFEARAKARGVDFSAYK</sequence>
<dbReference type="Gene3D" id="3.30.70.20">
    <property type="match status" value="1"/>
</dbReference>
<dbReference type="STRING" id="1121393.SAMN02745216_04820"/>
<keyword evidence="2" id="KW-0408">Iron</keyword>
<evidence type="ECO:0000256" key="3">
    <source>
        <dbReference type="ARBA" id="ARBA00023014"/>
    </source>
</evidence>
<dbReference type="Pfam" id="PF14697">
    <property type="entry name" value="Fer4_21"/>
    <property type="match status" value="1"/>
</dbReference>
<dbReference type="GO" id="GO:0051536">
    <property type="term" value="F:iron-sulfur cluster binding"/>
    <property type="evidence" value="ECO:0007669"/>
    <property type="project" value="UniProtKB-KW"/>
</dbReference>
<evidence type="ECO:0000256" key="2">
    <source>
        <dbReference type="ARBA" id="ARBA00023004"/>
    </source>
</evidence>